<evidence type="ECO:0000259" key="8">
    <source>
        <dbReference type="PROSITE" id="PS51900"/>
    </source>
</evidence>
<evidence type="ECO:0000256" key="4">
    <source>
        <dbReference type="ARBA" id="ARBA00023125"/>
    </source>
</evidence>
<reference evidence="10" key="1">
    <citation type="submission" date="2016-11" db="EMBL/GenBank/DDBJ databases">
        <authorList>
            <person name="Varghese N."/>
            <person name="Submissions S."/>
        </authorList>
    </citation>
    <scope>NUCLEOTIDE SEQUENCE [LARGE SCALE GENOMIC DNA]</scope>
    <source>
        <strain evidence="10">DSM 15518</strain>
    </source>
</reference>
<evidence type="ECO:0000256" key="1">
    <source>
        <dbReference type="ARBA" id="ARBA00003283"/>
    </source>
</evidence>
<gene>
    <name evidence="9" type="ORF">SAMN02744037_01872</name>
</gene>
<comment type="function">
    <text evidence="1">Site-specific tyrosine recombinase, which acts by catalyzing the cutting and rejoining of the recombining DNA molecules.</text>
</comment>
<comment type="similarity">
    <text evidence="2">Belongs to the 'phage' integrase family.</text>
</comment>
<feature type="domain" description="Tyr recombinase" evidence="7">
    <location>
        <begin position="116"/>
        <end position="300"/>
    </location>
</feature>
<dbReference type="GO" id="GO:0006310">
    <property type="term" value="P:DNA recombination"/>
    <property type="evidence" value="ECO:0007669"/>
    <property type="project" value="UniProtKB-KW"/>
</dbReference>
<keyword evidence="3" id="KW-0229">DNA integration</keyword>
<dbReference type="Gene3D" id="1.10.150.130">
    <property type="match status" value="1"/>
</dbReference>
<evidence type="ECO:0000256" key="6">
    <source>
        <dbReference type="PROSITE-ProRule" id="PRU01248"/>
    </source>
</evidence>
<name>A0A1M6QJN9_9FIRM</name>
<keyword evidence="5" id="KW-0233">DNA recombination</keyword>
<dbReference type="InterPro" id="IPR010998">
    <property type="entry name" value="Integrase_recombinase_N"/>
</dbReference>
<dbReference type="EMBL" id="FRAE01000043">
    <property type="protein sequence ID" value="SHK20504.1"/>
    <property type="molecule type" value="Genomic_DNA"/>
</dbReference>
<dbReference type="GO" id="GO:0003677">
    <property type="term" value="F:DNA binding"/>
    <property type="evidence" value="ECO:0007669"/>
    <property type="project" value="UniProtKB-UniRule"/>
</dbReference>
<dbReference type="InterPro" id="IPR011010">
    <property type="entry name" value="DNA_brk_join_enz"/>
</dbReference>
<feature type="domain" description="Core-binding (CB)" evidence="8">
    <location>
        <begin position="9"/>
        <end position="95"/>
    </location>
</feature>
<dbReference type="PANTHER" id="PTHR30349:SF41">
    <property type="entry name" value="INTEGRASE_RECOMBINASE PROTEIN MJ0367-RELATED"/>
    <property type="match status" value="1"/>
</dbReference>
<dbReference type="PANTHER" id="PTHR30349">
    <property type="entry name" value="PHAGE INTEGRASE-RELATED"/>
    <property type="match status" value="1"/>
</dbReference>
<accession>A0A1M6QJN9</accession>
<dbReference type="InterPro" id="IPR002104">
    <property type="entry name" value="Integrase_catalytic"/>
</dbReference>
<dbReference type="InterPro" id="IPR044068">
    <property type="entry name" value="CB"/>
</dbReference>
<dbReference type="PROSITE" id="PS51898">
    <property type="entry name" value="TYR_RECOMBINASE"/>
    <property type="match status" value="1"/>
</dbReference>
<dbReference type="InterPro" id="IPR013762">
    <property type="entry name" value="Integrase-like_cat_sf"/>
</dbReference>
<evidence type="ECO:0000256" key="5">
    <source>
        <dbReference type="ARBA" id="ARBA00023172"/>
    </source>
</evidence>
<dbReference type="InterPro" id="IPR050090">
    <property type="entry name" value="Tyrosine_recombinase_XerCD"/>
</dbReference>
<dbReference type="GO" id="GO:0015074">
    <property type="term" value="P:DNA integration"/>
    <property type="evidence" value="ECO:0007669"/>
    <property type="project" value="UniProtKB-KW"/>
</dbReference>
<evidence type="ECO:0000256" key="3">
    <source>
        <dbReference type="ARBA" id="ARBA00022908"/>
    </source>
</evidence>
<evidence type="ECO:0000313" key="10">
    <source>
        <dbReference type="Proteomes" id="UP000242497"/>
    </source>
</evidence>
<dbReference type="Pfam" id="PF02899">
    <property type="entry name" value="Phage_int_SAM_1"/>
    <property type="match status" value="1"/>
</dbReference>
<sequence>MSVEEGDFLYAKDVLKEYIFDCEIRKLSKRTIKTYRINISLFLDFLKEEYDIEDIEEIRHQHIKQYFKFLMKKDLSETYINSILKCLRSYFRYAISEDYVVKNICDKVPWQREKKVMIETFSDDEVVNMMKVYGHSSYLEVRNATILAFLFDTGIRNNELCCITNKYIKEMDILIQGKGNKERYVAISPYLKKYMIKYERIKEFYFKYKNIKYDNYFLSRTGKPLTIEAVERIVKLAGERAKVRDEIRCSPHTCRHYFAQKSLQNGLDVYSLSRILGHEDISITKRYLQSMEDRKIVRMSVKTSPLMNLK</sequence>
<dbReference type="AlphaFoldDB" id="A0A1M6QJN9"/>
<dbReference type="Proteomes" id="UP000242497">
    <property type="component" value="Unassembled WGS sequence"/>
</dbReference>
<evidence type="ECO:0000256" key="2">
    <source>
        <dbReference type="ARBA" id="ARBA00008857"/>
    </source>
</evidence>
<proteinExistence type="inferred from homology"/>
<dbReference type="SUPFAM" id="SSF56349">
    <property type="entry name" value="DNA breaking-rejoining enzymes"/>
    <property type="match status" value="1"/>
</dbReference>
<dbReference type="STRING" id="1123349.SAMN02744037_01872"/>
<dbReference type="Gene3D" id="1.10.443.10">
    <property type="entry name" value="Intergrase catalytic core"/>
    <property type="match status" value="1"/>
</dbReference>
<keyword evidence="4 6" id="KW-0238">DNA-binding</keyword>
<dbReference type="Pfam" id="PF00589">
    <property type="entry name" value="Phage_integrase"/>
    <property type="match status" value="1"/>
</dbReference>
<dbReference type="InterPro" id="IPR004107">
    <property type="entry name" value="Integrase_SAM-like_N"/>
</dbReference>
<dbReference type="PROSITE" id="PS51900">
    <property type="entry name" value="CB"/>
    <property type="match status" value="1"/>
</dbReference>
<evidence type="ECO:0000313" key="9">
    <source>
        <dbReference type="EMBL" id="SHK20504.1"/>
    </source>
</evidence>
<evidence type="ECO:0000259" key="7">
    <source>
        <dbReference type="PROSITE" id="PS51898"/>
    </source>
</evidence>
<keyword evidence="10" id="KW-1185">Reference proteome</keyword>
<organism evidence="9 10">
    <name type="scientific">Tepidibacter formicigenes DSM 15518</name>
    <dbReference type="NCBI Taxonomy" id="1123349"/>
    <lineage>
        <taxon>Bacteria</taxon>
        <taxon>Bacillati</taxon>
        <taxon>Bacillota</taxon>
        <taxon>Clostridia</taxon>
        <taxon>Peptostreptococcales</taxon>
        <taxon>Peptostreptococcaceae</taxon>
        <taxon>Tepidibacter</taxon>
    </lineage>
</organism>
<protein>
    <submittedName>
        <fullName evidence="9">Integrase/recombinase XerD</fullName>
    </submittedName>
</protein>